<comment type="caution">
    <text evidence="2">The sequence shown here is derived from an EMBL/GenBank/DDBJ whole genome shotgun (WGS) entry which is preliminary data.</text>
</comment>
<evidence type="ECO:0000313" key="3">
    <source>
        <dbReference type="Proteomes" id="UP000789405"/>
    </source>
</evidence>
<reference evidence="2" key="1">
    <citation type="submission" date="2021-06" db="EMBL/GenBank/DDBJ databases">
        <authorList>
            <person name="Kallberg Y."/>
            <person name="Tangrot J."/>
            <person name="Rosling A."/>
        </authorList>
    </citation>
    <scope>NUCLEOTIDE SEQUENCE</scope>
    <source>
        <strain evidence="2">MA453B</strain>
    </source>
</reference>
<dbReference type="EMBL" id="CAJVPY010038039">
    <property type="protein sequence ID" value="CAG8803554.1"/>
    <property type="molecule type" value="Genomic_DNA"/>
</dbReference>
<evidence type="ECO:0000313" key="2">
    <source>
        <dbReference type="EMBL" id="CAG8803554.1"/>
    </source>
</evidence>
<evidence type="ECO:0000256" key="1">
    <source>
        <dbReference type="SAM" id="MobiDB-lite"/>
    </source>
</evidence>
<accession>A0A9N9K297</accession>
<keyword evidence="3" id="KW-1185">Reference proteome</keyword>
<protein>
    <submittedName>
        <fullName evidence="2">24123_t:CDS:1</fullName>
    </submittedName>
</protein>
<proteinExistence type="predicted"/>
<sequence length="53" mass="6211">SYVAPATNTQYYKANSPNEDSRKARKKNEYDDCNNLRKVSNTFSPDERHFPEI</sequence>
<organism evidence="2 3">
    <name type="scientific">Dentiscutata erythropus</name>
    <dbReference type="NCBI Taxonomy" id="1348616"/>
    <lineage>
        <taxon>Eukaryota</taxon>
        <taxon>Fungi</taxon>
        <taxon>Fungi incertae sedis</taxon>
        <taxon>Mucoromycota</taxon>
        <taxon>Glomeromycotina</taxon>
        <taxon>Glomeromycetes</taxon>
        <taxon>Diversisporales</taxon>
        <taxon>Gigasporaceae</taxon>
        <taxon>Dentiscutata</taxon>
    </lineage>
</organism>
<feature type="non-terminal residue" evidence="2">
    <location>
        <position position="53"/>
    </location>
</feature>
<gene>
    <name evidence="2" type="ORF">DERYTH_LOCUS23911</name>
</gene>
<dbReference type="AlphaFoldDB" id="A0A9N9K297"/>
<feature type="compositionally biased region" description="Basic and acidic residues" evidence="1">
    <location>
        <begin position="19"/>
        <end position="30"/>
    </location>
</feature>
<feature type="region of interest" description="Disordered" evidence="1">
    <location>
        <begin position="1"/>
        <end position="53"/>
    </location>
</feature>
<name>A0A9N9K297_9GLOM</name>
<feature type="compositionally biased region" description="Polar residues" evidence="1">
    <location>
        <begin position="1"/>
        <end position="18"/>
    </location>
</feature>
<dbReference type="Proteomes" id="UP000789405">
    <property type="component" value="Unassembled WGS sequence"/>
</dbReference>